<dbReference type="PANTHER" id="PTHR46390">
    <property type="entry name" value="MANNOSE-1-PHOSPHATE GUANYLYLTRANSFERASE"/>
    <property type="match status" value="1"/>
</dbReference>
<dbReference type="InterPro" id="IPR049577">
    <property type="entry name" value="GMPP_N"/>
</dbReference>
<evidence type="ECO:0000256" key="6">
    <source>
        <dbReference type="ARBA" id="ARBA00023134"/>
    </source>
</evidence>
<dbReference type="Pfam" id="PF22640">
    <property type="entry name" value="ManC_GMP_beta-helix"/>
    <property type="match status" value="1"/>
</dbReference>
<reference evidence="10 11" key="1">
    <citation type="submission" date="2018-05" db="EMBL/GenBank/DDBJ databases">
        <title>Genomic Encyclopedia of Type Strains, Phase IV (KMG-IV): sequencing the most valuable type-strain genomes for metagenomic binning, comparative biology and taxonomic classification.</title>
        <authorList>
            <person name="Goeker M."/>
        </authorList>
    </citation>
    <scope>NUCLEOTIDE SEQUENCE [LARGE SCALE GENOMIC DNA]</scope>
    <source>
        <strain evidence="10 11">DSM 24906</strain>
    </source>
</reference>
<keyword evidence="5" id="KW-0547">Nucleotide-binding</keyword>
<evidence type="ECO:0000256" key="4">
    <source>
        <dbReference type="ARBA" id="ARBA00022695"/>
    </source>
</evidence>
<evidence type="ECO:0000256" key="7">
    <source>
        <dbReference type="ARBA" id="ARBA00047343"/>
    </source>
</evidence>
<dbReference type="InterPro" id="IPR005835">
    <property type="entry name" value="NTP_transferase_dom"/>
</dbReference>
<protein>
    <recommendedName>
        <fullName evidence="2">mannose-1-phosphate guanylyltransferase</fullName>
        <ecNumber evidence="2">2.7.7.13</ecNumber>
    </recommendedName>
</protein>
<keyword evidence="3" id="KW-0808">Transferase</keyword>
<dbReference type="InterPro" id="IPR054566">
    <property type="entry name" value="ManC/GMP-like_b-helix"/>
</dbReference>
<feature type="domain" description="MannoseP isomerase/GMP-like beta-helix" evidence="9">
    <location>
        <begin position="282"/>
        <end position="329"/>
    </location>
</feature>
<dbReference type="Pfam" id="PF00483">
    <property type="entry name" value="NTP_transferase"/>
    <property type="match status" value="1"/>
</dbReference>
<gene>
    <name evidence="10" type="ORF">C7380_10372</name>
</gene>
<evidence type="ECO:0000256" key="2">
    <source>
        <dbReference type="ARBA" id="ARBA00012387"/>
    </source>
</evidence>
<dbReference type="RefSeq" id="WP_109604012.1">
    <property type="nucleotide sequence ID" value="NZ_QGGI01000003.1"/>
</dbReference>
<dbReference type="SUPFAM" id="SSF53448">
    <property type="entry name" value="Nucleotide-diphospho-sugar transferases"/>
    <property type="match status" value="1"/>
</dbReference>
<dbReference type="InterPro" id="IPR051161">
    <property type="entry name" value="Mannose-6P_isomerase_type2"/>
</dbReference>
<evidence type="ECO:0000256" key="1">
    <source>
        <dbReference type="ARBA" id="ARBA00006115"/>
    </source>
</evidence>
<evidence type="ECO:0000256" key="3">
    <source>
        <dbReference type="ARBA" id="ARBA00022679"/>
    </source>
</evidence>
<dbReference type="Gene3D" id="3.90.550.10">
    <property type="entry name" value="Spore Coat Polysaccharide Biosynthesis Protein SpsA, Chain A"/>
    <property type="match status" value="1"/>
</dbReference>
<evidence type="ECO:0000259" key="9">
    <source>
        <dbReference type="Pfam" id="PF22640"/>
    </source>
</evidence>
<evidence type="ECO:0000313" key="11">
    <source>
        <dbReference type="Proteomes" id="UP000245921"/>
    </source>
</evidence>
<accession>A0AA45C898</accession>
<proteinExistence type="inferred from homology"/>
<dbReference type="AlphaFoldDB" id="A0AA45C898"/>
<sequence>MKAIILAGGSGERFWPLSNSKTPKQFLKIFSNKSLLRETFERLNHKLSKDDIFVVTSEKHFINTKNDIPELSENNIILEPIARNTAPACMLATLCAKNDDIVLILPADHYIPDWINFWKTVDLAIKAAENDSLITFGISPNRPETGYGYIEKSEEISKDIFNVKSFREKPNLDTAIDFLKSNNFLWNSGMFVWKKSVFMNEMKLYNRDMYDKMNELNPKNIEKLRKIMPEVERISIDYALMEKSKNVKCIQSNFTWSDVGNWVSVRELEGYSDKKENIYLFNSKNVFIHSNKKVGIVGLENIVLIETDDGILISKEDSVQNVRNIVEQLKKEDKF</sequence>
<comment type="similarity">
    <text evidence="1">Belongs to the mannose-6-phosphate isomerase type 2 family.</text>
</comment>
<dbReference type="SUPFAM" id="SSF159283">
    <property type="entry name" value="Guanosine diphospho-D-mannose pyrophosphorylase/mannose-6-phosphate isomerase linker domain"/>
    <property type="match status" value="1"/>
</dbReference>
<comment type="caution">
    <text evidence="10">The sequence shown here is derived from an EMBL/GenBank/DDBJ whole genome shotgun (WGS) entry which is preliminary data.</text>
</comment>
<dbReference type="GO" id="GO:0009298">
    <property type="term" value="P:GDP-mannose biosynthetic process"/>
    <property type="evidence" value="ECO:0007669"/>
    <property type="project" value="TreeGrafter"/>
</dbReference>
<comment type="catalytic activity">
    <reaction evidence="7">
        <text>alpha-D-mannose 1-phosphate + GTP + H(+) = GDP-alpha-D-mannose + diphosphate</text>
        <dbReference type="Rhea" id="RHEA:15229"/>
        <dbReference type="ChEBI" id="CHEBI:15378"/>
        <dbReference type="ChEBI" id="CHEBI:33019"/>
        <dbReference type="ChEBI" id="CHEBI:37565"/>
        <dbReference type="ChEBI" id="CHEBI:57527"/>
        <dbReference type="ChEBI" id="CHEBI:58409"/>
        <dbReference type="EC" id="2.7.7.13"/>
    </reaction>
</comment>
<dbReference type="PANTHER" id="PTHR46390:SF1">
    <property type="entry name" value="MANNOSE-1-PHOSPHATE GUANYLYLTRANSFERASE"/>
    <property type="match status" value="1"/>
</dbReference>
<dbReference type="FunFam" id="3.90.550.10:FF:000046">
    <property type="entry name" value="Mannose-1-phosphate guanylyltransferase (GDP)"/>
    <property type="match status" value="1"/>
</dbReference>
<keyword evidence="11" id="KW-1185">Reference proteome</keyword>
<evidence type="ECO:0000313" key="10">
    <source>
        <dbReference type="EMBL" id="PWJ95894.1"/>
    </source>
</evidence>
<dbReference type="GO" id="GO:0004475">
    <property type="term" value="F:mannose-1-phosphate guanylyltransferase (GTP) activity"/>
    <property type="evidence" value="ECO:0007669"/>
    <property type="project" value="UniProtKB-EC"/>
</dbReference>
<feature type="domain" description="Nucleotidyl transferase" evidence="8">
    <location>
        <begin position="2"/>
        <end position="267"/>
    </location>
</feature>
<organism evidence="10 11">
    <name type="scientific">Oceanotoga teriensis</name>
    <dbReference type="NCBI Taxonomy" id="515440"/>
    <lineage>
        <taxon>Bacteria</taxon>
        <taxon>Thermotogati</taxon>
        <taxon>Thermotogota</taxon>
        <taxon>Thermotogae</taxon>
        <taxon>Petrotogales</taxon>
        <taxon>Petrotogaceae</taxon>
        <taxon>Oceanotoga</taxon>
    </lineage>
</organism>
<dbReference type="InterPro" id="IPR029044">
    <property type="entry name" value="Nucleotide-diphossugar_trans"/>
</dbReference>
<dbReference type="Proteomes" id="UP000245921">
    <property type="component" value="Unassembled WGS sequence"/>
</dbReference>
<dbReference type="CDD" id="cd02509">
    <property type="entry name" value="GDP-M1P_Guanylyltransferase"/>
    <property type="match status" value="1"/>
</dbReference>
<name>A0AA45C898_9BACT</name>
<dbReference type="GO" id="GO:0005525">
    <property type="term" value="F:GTP binding"/>
    <property type="evidence" value="ECO:0007669"/>
    <property type="project" value="UniProtKB-KW"/>
</dbReference>
<dbReference type="EC" id="2.7.7.13" evidence="2"/>
<keyword evidence="4 10" id="KW-0548">Nucleotidyltransferase</keyword>
<keyword evidence="6" id="KW-0342">GTP-binding</keyword>
<evidence type="ECO:0000259" key="8">
    <source>
        <dbReference type="Pfam" id="PF00483"/>
    </source>
</evidence>
<dbReference type="EMBL" id="QGGI01000003">
    <property type="protein sequence ID" value="PWJ95894.1"/>
    <property type="molecule type" value="Genomic_DNA"/>
</dbReference>
<evidence type="ECO:0000256" key="5">
    <source>
        <dbReference type="ARBA" id="ARBA00022741"/>
    </source>
</evidence>